<evidence type="ECO:0000313" key="2">
    <source>
        <dbReference type="Proteomes" id="UP000684084"/>
    </source>
</evidence>
<dbReference type="EMBL" id="CAGKOT010000055">
    <property type="protein sequence ID" value="CAB5386122.1"/>
    <property type="molecule type" value="Genomic_DNA"/>
</dbReference>
<gene>
    <name evidence="1" type="ORF">CHRIB12_LOCUS19564</name>
</gene>
<evidence type="ECO:0000313" key="1">
    <source>
        <dbReference type="EMBL" id="CAB5386122.1"/>
    </source>
</evidence>
<name>A0A915ZS66_9GLOM</name>
<organism evidence="1 2">
    <name type="scientific">Rhizophagus irregularis</name>
    <dbReference type="NCBI Taxonomy" id="588596"/>
    <lineage>
        <taxon>Eukaryota</taxon>
        <taxon>Fungi</taxon>
        <taxon>Fungi incertae sedis</taxon>
        <taxon>Mucoromycota</taxon>
        <taxon>Glomeromycotina</taxon>
        <taxon>Glomeromycetes</taxon>
        <taxon>Glomerales</taxon>
        <taxon>Glomeraceae</taxon>
        <taxon>Rhizophagus</taxon>
    </lineage>
</organism>
<comment type="caution">
    <text evidence="1">The sequence shown here is derived from an EMBL/GenBank/DDBJ whole genome shotgun (WGS) entry which is preliminary data.</text>
</comment>
<dbReference type="AlphaFoldDB" id="A0A915ZS66"/>
<protein>
    <submittedName>
        <fullName evidence="1">Uncharacterized protein</fullName>
    </submittedName>
</protein>
<proteinExistence type="predicted"/>
<dbReference type="Proteomes" id="UP000684084">
    <property type="component" value="Unassembled WGS sequence"/>
</dbReference>
<sequence>MQMNWSLFRMAPNQTLASATTPGTKLDKNLHYCSFSNKCYWYSQTHFIQQALIAQEMAGQGDQEGTDLLLQQFSPIENVSDKSLEEMNQYLEMIDCKNNYLLEN</sequence>
<dbReference type="OrthoDB" id="10350404at2759"/>
<accession>A0A915ZS66</accession>
<reference evidence="1" key="1">
    <citation type="submission" date="2020-05" db="EMBL/GenBank/DDBJ databases">
        <authorList>
            <person name="Rincon C."/>
            <person name="Sanders R I."/>
            <person name="Robbins C."/>
            <person name="Chaturvedi A."/>
        </authorList>
    </citation>
    <scope>NUCLEOTIDE SEQUENCE</scope>
    <source>
        <strain evidence="1">CHB12</strain>
    </source>
</reference>
<dbReference type="VEuPathDB" id="FungiDB:RhiirFUN_018302"/>